<dbReference type="AlphaFoldDB" id="A0A9E1M2G8"/>
<evidence type="ECO:0000313" key="2">
    <source>
        <dbReference type="EMBL" id="MBS6623447.1"/>
    </source>
</evidence>
<dbReference type="EMBL" id="JAGZYH010000149">
    <property type="protein sequence ID" value="MBS6623447.1"/>
    <property type="molecule type" value="Genomic_DNA"/>
</dbReference>
<dbReference type="Proteomes" id="UP000811365">
    <property type="component" value="Unassembled WGS sequence"/>
</dbReference>
<feature type="non-terminal residue" evidence="2">
    <location>
        <position position="1"/>
    </location>
</feature>
<protein>
    <submittedName>
        <fullName evidence="2">Transposase</fullName>
    </submittedName>
</protein>
<reference evidence="2" key="1">
    <citation type="submission" date="2021-02" db="EMBL/GenBank/DDBJ databases">
        <title>Infant gut strain persistence is associated with maternal origin, phylogeny, and functional potential including surface adhesion and iron acquisition.</title>
        <authorList>
            <person name="Lou Y.C."/>
        </authorList>
    </citation>
    <scope>NUCLEOTIDE SEQUENCE</scope>
    <source>
        <strain evidence="2">L2_039_000G1_dasL2_039_000G1_maxbin2.maxbin.077</strain>
    </source>
</reference>
<dbReference type="Pfam" id="PF13546">
    <property type="entry name" value="DDE_5"/>
    <property type="match status" value="1"/>
</dbReference>
<dbReference type="InterPro" id="IPR038721">
    <property type="entry name" value="IS701-like_DDE_dom"/>
</dbReference>
<accession>A0A9E1M2G8</accession>
<proteinExistence type="predicted"/>
<gene>
    <name evidence="2" type="ORF">KH315_15185</name>
</gene>
<name>A0A9E1M2G8_9FIRM</name>
<sequence>FGKKFDAVSVLHDHACHTGKPYVNGHCFVSLTLSVPVLSQHAGEAPLIRYLAVPVGYRMWPKEKTKLELAGDLIEEVMPLLKDRQVLLLFDSWYAKSPLIERVLQYPHLAIICNVRSDSAMYELPPLPSGKPGRPKKRGKRIHMDDFNLSWDMDGMKVGHRVVLTHICGNRRIHAYVSCTASGSRRLFFSTLDPSALHMSCAWQERKILRDAPAEGMDYYPLKLYKLRWAIETNYYEQKTFWSLNAYRIRHQNGIEHMVNLVNLVHSSLKMLPYLDEHFAKYQNASPQELRSHISWQIQREIFFGTLVAKAQTAKNPTDLVQALCKLASSTSEVA</sequence>
<evidence type="ECO:0000313" key="3">
    <source>
        <dbReference type="Proteomes" id="UP000811365"/>
    </source>
</evidence>
<comment type="caution">
    <text evidence="2">The sequence shown here is derived from an EMBL/GenBank/DDBJ whole genome shotgun (WGS) entry which is preliminary data.</text>
</comment>
<organism evidence="2 3">
    <name type="scientific">Faecalibacterium prausnitzii</name>
    <dbReference type="NCBI Taxonomy" id="853"/>
    <lineage>
        <taxon>Bacteria</taxon>
        <taxon>Bacillati</taxon>
        <taxon>Bacillota</taxon>
        <taxon>Clostridia</taxon>
        <taxon>Eubacteriales</taxon>
        <taxon>Oscillospiraceae</taxon>
        <taxon>Faecalibacterium</taxon>
    </lineage>
</organism>
<feature type="domain" description="Transposase IS701-like DDE" evidence="1">
    <location>
        <begin position="62"/>
        <end position="143"/>
    </location>
</feature>
<evidence type="ECO:0000259" key="1">
    <source>
        <dbReference type="Pfam" id="PF13546"/>
    </source>
</evidence>